<evidence type="ECO:0000313" key="9">
    <source>
        <dbReference type="EMBL" id="TCP62044.1"/>
    </source>
</evidence>
<keyword evidence="7" id="KW-1133">Transmembrane helix</keyword>
<keyword evidence="3" id="KW-0479">Metal-binding</keyword>
<evidence type="ECO:0000256" key="7">
    <source>
        <dbReference type="SAM" id="Phobius"/>
    </source>
</evidence>
<dbReference type="Proteomes" id="UP000294813">
    <property type="component" value="Unassembled WGS sequence"/>
</dbReference>
<dbReference type="AlphaFoldDB" id="A0A4R2RH06"/>
<dbReference type="Pfam" id="PF12801">
    <property type="entry name" value="Fer4_5"/>
    <property type="match status" value="2"/>
</dbReference>
<keyword evidence="4" id="KW-0249">Electron transport</keyword>
<keyword evidence="7" id="KW-0472">Membrane</keyword>
<keyword evidence="6" id="KW-0411">Iron-sulfur</keyword>
<keyword evidence="5" id="KW-0408">Iron</keyword>
<dbReference type="InterPro" id="IPR032879">
    <property type="entry name" value="FixG_C"/>
</dbReference>
<proteinExistence type="predicted"/>
<evidence type="ECO:0000256" key="5">
    <source>
        <dbReference type="ARBA" id="ARBA00023004"/>
    </source>
</evidence>
<dbReference type="GO" id="GO:0046872">
    <property type="term" value="F:metal ion binding"/>
    <property type="evidence" value="ECO:0007669"/>
    <property type="project" value="UniProtKB-KW"/>
</dbReference>
<dbReference type="InterPro" id="IPR013783">
    <property type="entry name" value="Ig-like_fold"/>
</dbReference>
<keyword evidence="7" id="KW-0812">Transmembrane</keyword>
<reference evidence="9 10" key="1">
    <citation type="submission" date="2019-03" db="EMBL/GenBank/DDBJ databases">
        <title>Genomic Encyclopedia of Type Strains, Phase IV (KMG-IV): sequencing the most valuable type-strain genomes for metagenomic binning, comparative biology and taxonomic classification.</title>
        <authorList>
            <person name="Goeker M."/>
        </authorList>
    </citation>
    <scope>NUCLEOTIDE SEQUENCE [LARGE SCALE GENOMIC DNA]</scope>
    <source>
        <strain evidence="9 10">DSM 11170</strain>
    </source>
</reference>
<evidence type="ECO:0000256" key="3">
    <source>
        <dbReference type="ARBA" id="ARBA00022723"/>
    </source>
</evidence>
<dbReference type="InterPro" id="IPR017896">
    <property type="entry name" value="4Fe4S_Fe-S-bd"/>
</dbReference>
<sequence length="403" mass="45095">MTNRHLMYRRLMQLITAFILIVTPIGGIFRLDVPSKSFVVFGQKLWFQETYLLIVTLLFFLFVLIGVIKILGRVACGWMCPRNLMIELLEKIAPSLGVAKPKSLIHVMLRVVVQVIFAFLVGFTFFSYFFDWKVILQDVFSLTFSLPASLTLALTVLSFIDVFVFHHTFCQVACPYGLMQSILGDEKTMAIHFDSDGCIKCNACTKACFLHIDPKSEARLTCVACGDCTVACQKVTSRRGKPIPLRYRFGDNDHLTVGRFFRDLRFLFLGGIVVLLFSGLLLGVIKHQSVAIAMAPAKWSKAIAVVPGMGINNYQIYVNNGSNQVRTYRLEVTGVDPSFIFFNENPVTLSPGTDQEVRLTVKVPKGTYIENDSIPLTIRVHSSNPDDPIAEAKGIFVMPSNIP</sequence>
<feature type="transmembrane region" description="Helical" evidence="7">
    <location>
        <begin position="12"/>
        <end position="31"/>
    </location>
</feature>
<dbReference type="InterPro" id="IPR051684">
    <property type="entry name" value="Electron_Trans/Redox"/>
</dbReference>
<evidence type="ECO:0000259" key="8">
    <source>
        <dbReference type="PROSITE" id="PS51379"/>
    </source>
</evidence>
<evidence type="ECO:0000256" key="6">
    <source>
        <dbReference type="ARBA" id="ARBA00023014"/>
    </source>
</evidence>
<dbReference type="Gene3D" id="2.60.40.10">
    <property type="entry name" value="Immunoglobulins"/>
    <property type="match status" value="1"/>
</dbReference>
<dbReference type="EMBL" id="SLXT01000024">
    <property type="protein sequence ID" value="TCP62044.1"/>
    <property type="molecule type" value="Genomic_DNA"/>
</dbReference>
<evidence type="ECO:0000256" key="1">
    <source>
        <dbReference type="ARBA" id="ARBA00022448"/>
    </source>
</evidence>
<organism evidence="9 10">
    <name type="scientific">Heliophilum fasciatum</name>
    <dbReference type="NCBI Taxonomy" id="35700"/>
    <lineage>
        <taxon>Bacteria</taxon>
        <taxon>Bacillati</taxon>
        <taxon>Bacillota</taxon>
        <taxon>Clostridia</taxon>
        <taxon>Eubacteriales</taxon>
        <taxon>Heliobacteriaceae</taxon>
        <taxon>Heliophilum</taxon>
    </lineage>
</organism>
<dbReference type="Pfam" id="PF13746">
    <property type="entry name" value="Fer4_18"/>
    <property type="match status" value="1"/>
</dbReference>
<keyword evidence="10" id="KW-1185">Reference proteome</keyword>
<dbReference type="PANTHER" id="PTHR30176:SF3">
    <property type="entry name" value="FERREDOXIN-TYPE PROTEIN NAPH"/>
    <property type="match status" value="1"/>
</dbReference>
<dbReference type="Pfam" id="PF11614">
    <property type="entry name" value="FixG_C"/>
    <property type="match status" value="1"/>
</dbReference>
<gene>
    <name evidence="9" type="ORF">EDD73_12417</name>
</gene>
<comment type="caution">
    <text evidence="9">The sequence shown here is derived from an EMBL/GenBank/DDBJ whole genome shotgun (WGS) entry which is preliminary data.</text>
</comment>
<keyword evidence="1" id="KW-0813">Transport</keyword>
<evidence type="ECO:0000256" key="2">
    <source>
        <dbReference type="ARBA" id="ARBA00022485"/>
    </source>
</evidence>
<dbReference type="OrthoDB" id="9806398at2"/>
<dbReference type="GO" id="GO:0005886">
    <property type="term" value="C:plasma membrane"/>
    <property type="evidence" value="ECO:0007669"/>
    <property type="project" value="TreeGrafter"/>
</dbReference>
<feature type="transmembrane region" description="Helical" evidence="7">
    <location>
        <begin position="142"/>
        <end position="165"/>
    </location>
</feature>
<feature type="domain" description="4Fe-4S ferredoxin-type" evidence="8">
    <location>
        <begin position="189"/>
        <end position="208"/>
    </location>
</feature>
<evidence type="ECO:0000256" key="4">
    <source>
        <dbReference type="ARBA" id="ARBA00022982"/>
    </source>
</evidence>
<dbReference type="RefSeq" id="WP_131920095.1">
    <property type="nucleotide sequence ID" value="NZ_JAOQNU010000024.1"/>
</dbReference>
<accession>A0A4R2RH06</accession>
<feature type="transmembrane region" description="Helical" evidence="7">
    <location>
        <begin position="266"/>
        <end position="285"/>
    </location>
</feature>
<dbReference type="SUPFAM" id="SSF54862">
    <property type="entry name" value="4Fe-4S ferredoxins"/>
    <property type="match status" value="1"/>
</dbReference>
<dbReference type="PANTHER" id="PTHR30176">
    <property type="entry name" value="FERREDOXIN-TYPE PROTEIN NAPH"/>
    <property type="match status" value="1"/>
</dbReference>
<protein>
    <submittedName>
        <fullName evidence="9">Polyferredoxin</fullName>
    </submittedName>
</protein>
<keyword evidence="2" id="KW-0004">4Fe-4S</keyword>
<feature type="transmembrane region" description="Helical" evidence="7">
    <location>
        <begin position="51"/>
        <end position="72"/>
    </location>
</feature>
<evidence type="ECO:0000313" key="10">
    <source>
        <dbReference type="Proteomes" id="UP000294813"/>
    </source>
</evidence>
<dbReference type="PROSITE" id="PS51379">
    <property type="entry name" value="4FE4S_FER_2"/>
    <property type="match status" value="1"/>
</dbReference>
<dbReference type="GO" id="GO:0051539">
    <property type="term" value="F:4 iron, 4 sulfur cluster binding"/>
    <property type="evidence" value="ECO:0007669"/>
    <property type="project" value="UniProtKB-KW"/>
</dbReference>
<name>A0A4R2RH06_9FIRM</name>
<feature type="transmembrane region" description="Helical" evidence="7">
    <location>
        <begin position="107"/>
        <end position="130"/>
    </location>
</feature>